<feature type="domain" description="Dyp-type peroxidase N-terminal" evidence="16">
    <location>
        <begin position="62"/>
        <end position="219"/>
    </location>
</feature>
<keyword evidence="19" id="KW-1185">Reference proteome</keyword>
<dbReference type="PROSITE" id="PS51404">
    <property type="entry name" value="DYP_PEROXIDASE"/>
    <property type="match status" value="1"/>
</dbReference>
<evidence type="ECO:0000256" key="9">
    <source>
        <dbReference type="ARBA" id="ARBA00023239"/>
    </source>
</evidence>
<reference evidence="18 19" key="1">
    <citation type="submission" date="2020-08" db="EMBL/GenBank/DDBJ databases">
        <title>Genomic Encyclopedia of Type Strains, Phase IV (KMG-IV): sequencing the most valuable type-strain genomes for metagenomic binning, comparative biology and taxonomic classification.</title>
        <authorList>
            <person name="Goeker M."/>
        </authorList>
    </citation>
    <scope>NUCLEOTIDE SEQUENCE [LARGE SCALE GENOMIC DNA]</scope>
    <source>
        <strain evidence="18 19">DSM 18233</strain>
    </source>
</reference>
<dbReference type="Pfam" id="PF04261">
    <property type="entry name" value="Dyp_perox_N"/>
    <property type="match status" value="1"/>
</dbReference>
<dbReference type="EC" id="1.11.1.-" evidence="15"/>
<dbReference type="AlphaFoldDB" id="A0A840RER3"/>
<evidence type="ECO:0000313" key="18">
    <source>
        <dbReference type="EMBL" id="MBB5190896.1"/>
    </source>
</evidence>
<keyword evidence="9" id="KW-0456">Lyase</keyword>
<name>A0A840RER3_9NEIS</name>
<evidence type="ECO:0000256" key="8">
    <source>
        <dbReference type="ARBA" id="ARBA00023004"/>
    </source>
</evidence>
<dbReference type="InterPro" id="IPR011008">
    <property type="entry name" value="Dimeric_a/b-barrel"/>
</dbReference>
<evidence type="ECO:0000313" key="19">
    <source>
        <dbReference type="Proteomes" id="UP000543030"/>
    </source>
</evidence>
<keyword evidence="7 15" id="KW-0560">Oxidoreductase</keyword>
<evidence type="ECO:0000259" key="17">
    <source>
        <dbReference type="Pfam" id="PF20628"/>
    </source>
</evidence>
<evidence type="ECO:0000256" key="6">
    <source>
        <dbReference type="ARBA" id="ARBA00022729"/>
    </source>
</evidence>
<keyword evidence="6 15" id="KW-0732">Signal</keyword>
<comment type="cofactor">
    <cofactor evidence="13 15">
        <name>heme b</name>
        <dbReference type="ChEBI" id="CHEBI:60344"/>
    </cofactor>
    <text evidence="13 15">Binds 1 heme b (iron(II)-protoporphyrin IX) group non-covalently per subunit.</text>
</comment>
<evidence type="ECO:0000256" key="7">
    <source>
        <dbReference type="ARBA" id="ARBA00023002"/>
    </source>
</evidence>
<accession>A0A840RER3</accession>
<dbReference type="InterPro" id="IPR006313">
    <property type="entry name" value="EfeB/EfeN"/>
</dbReference>
<feature type="signal peptide" evidence="15">
    <location>
        <begin position="1"/>
        <end position="43"/>
    </location>
</feature>
<keyword evidence="3 15" id="KW-0575">Peroxidase</keyword>
<proteinExistence type="inferred from homology"/>
<dbReference type="NCBIfam" id="TIGR01413">
    <property type="entry name" value="Dyp_perox_fam"/>
    <property type="match status" value="1"/>
</dbReference>
<evidence type="ECO:0000256" key="12">
    <source>
        <dbReference type="ARBA" id="ARBA00048856"/>
    </source>
</evidence>
<evidence type="ECO:0000256" key="13">
    <source>
        <dbReference type="PIRSR" id="PIRSR606313-1"/>
    </source>
</evidence>
<keyword evidence="8 13" id="KW-0408">Iron</keyword>
<feature type="chain" id="PRO_5033106604" description="Deferrochelatase" evidence="15">
    <location>
        <begin position="44"/>
        <end position="430"/>
    </location>
</feature>
<dbReference type="NCBIfam" id="TIGR01412">
    <property type="entry name" value="tat_substr_1"/>
    <property type="match status" value="1"/>
</dbReference>
<dbReference type="GO" id="GO:0046872">
    <property type="term" value="F:metal ion binding"/>
    <property type="evidence" value="ECO:0007669"/>
    <property type="project" value="UniProtKB-KW"/>
</dbReference>
<dbReference type="GO" id="GO:0030313">
    <property type="term" value="C:cell envelope"/>
    <property type="evidence" value="ECO:0007669"/>
    <property type="project" value="UniProtKB-SubCell"/>
</dbReference>
<dbReference type="GO" id="GO:0004325">
    <property type="term" value="F:ferrochelatase activity"/>
    <property type="evidence" value="ECO:0007669"/>
    <property type="project" value="UniProtKB-EC"/>
</dbReference>
<feature type="binding site" evidence="13">
    <location>
        <position position="345"/>
    </location>
    <ligand>
        <name>heme b</name>
        <dbReference type="ChEBI" id="CHEBI:60344"/>
    </ligand>
</feature>
<comment type="similarity">
    <text evidence="2">Belongs to the DyP-type peroxidase family. EfeB subfamily.</text>
</comment>
<feature type="binding site" description="proximal binding residue" evidence="13">
    <location>
        <position position="329"/>
    </location>
    <ligand>
        <name>heme b</name>
        <dbReference type="ChEBI" id="CHEBI:60344"/>
    </ligand>
    <ligandPart>
        <name>Fe</name>
        <dbReference type="ChEBI" id="CHEBI:18248"/>
    </ligandPart>
</feature>
<dbReference type="PROSITE" id="PS51318">
    <property type="entry name" value="TAT"/>
    <property type="match status" value="1"/>
</dbReference>
<feature type="binding site" evidence="14">
    <location>
        <position position="294"/>
    </location>
    <ligand>
        <name>protoporphyrin IX</name>
        <dbReference type="ChEBI" id="CHEBI:57306"/>
    </ligand>
</feature>
<dbReference type="Proteomes" id="UP000543030">
    <property type="component" value="Unassembled WGS sequence"/>
</dbReference>
<dbReference type="GO" id="GO:0005829">
    <property type="term" value="C:cytosol"/>
    <property type="evidence" value="ECO:0007669"/>
    <property type="project" value="TreeGrafter"/>
</dbReference>
<dbReference type="GO" id="GO:0004601">
    <property type="term" value="F:peroxidase activity"/>
    <property type="evidence" value="ECO:0007669"/>
    <property type="project" value="UniProtKB-KW"/>
</dbReference>
<evidence type="ECO:0000259" key="16">
    <source>
        <dbReference type="Pfam" id="PF04261"/>
    </source>
</evidence>
<dbReference type="PANTHER" id="PTHR30521:SF4">
    <property type="entry name" value="DEFERROCHELATASE"/>
    <property type="match status" value="1"/>
</dbReference>
<feature type="domain" description="Dyp-type peroxidase C-terminal" evidence="17">
    <location>
        <begin position="227"/>
        <end position="418"/>
    </location>
</feature>
<evidence type="ECO:0000256" key="15">
    <source>
        <dbReference type="RuleBase" id="RU365017"/>
    </source>
</evidence>
<evidence type="ECO:0000256" key="4">
    <source>
        <dbReference type="ARBA" id="ARBA00022617"/>
    </source>
</evidence>
<evidence type="ECO:0000256" key="10">
    <source>
        <dbReference type="ARBA" id="ARBA00033771"/>
    </source>
</evidence>
<dbReference type="InterPro" id="IPR048327">
    <property type="entry name" value="Dyp_perox_N"/>
</dbReference>
<evidence type="ECO:0000256" key="5">
    <source>
        <dbReference type="ARBA" id="ARBA00022723"/>
    </source>
</evidence>
<dbReference type="Pfam" id="PF20628">
    <property type="entry name" value="Dyp_perox_C"/>
    <property type="match status" value="1"/>
</dbReference>
<comment type="function">
    <text evidence="15">Involved in the recovery of exogenous heme iron. Extracts iron from heme while preserving the protoporphyrin ring intact.</text>
</comment>
<dbReference type="PANTHER" id="PTHR30521">
    <property type="entry name" value="DEFERROCHELATASE/PEROXIDASE"/>
    <property type="match status" value="1"/>
</dbReference>
<keyword evidence="4 13" id="KW-0349">Heme</keyword>
<keyword evidence="5 13" id="KW-0479">Metal-binding</keyword>
<evidence type="ECO:0000256" key="2">
    <source>
        <dbReference type="ARBA" id="ARBA00005365"/>
    </source>
</evidence>
<evidence type="ECO:0000256" key="3">
    <source>
        <dbReference type="ARBA" id="ARBA00022559"/>
    </source>
</evidence>
<comment type="subcellular location">
    <subcellularLocation>
        <location evidence="1">Cell envelope</location>
    </subcellularLocation>
</comment>
<dbReference type="InterPro" id="IPR006314">
    <property type="entry name" value="Dyp_peroxidase"/>
</dbReference>
<evidence type="ECO:0000256" key="1">
    <source>
        <dbReference type="ARBA" id="ARBA00004196"/>
    </source>
</evidence>
<dbReference type="InterPro" id="IPR006311">
    <property type="entry name" value="TAT_signal"/>
</dbReference>
<dbReference type="InterPro" id="IPR048328">
    <property type="entry name" value="Dyp_perox_C"/>
</dbReference>
<dbReference type="SUPFAM" id="SSF54909">
    <property type="entry name" value="Dimeric alpha+beta barrel"/>
    <property type="match status" value="1"/>
</dbReference>
<protein>
    <recommendedName>
        <fullName evidence="10 15">Deferrochelatase</fullName>
        <ecNumber evidence="15">1.11.1.-</ecNumber>
    </recommendedName>
    <alternativeName>
        <fullName evidence="11 15">Peroxidase EfeB</fullName>
    </alternativeName>
</protein>
<evidence type="ECO:0000256" key="14">
    <source>
        <dbReference type="PIRSR" id="PIRSR606313-2"/>
    </source>
</evidence>
<gene>
    <name evidence="18" type="ORF">HNQ50_001619</name>
</gene>
<organism evidence="18 19">
    <name type="scientific">Silvimonas terrae</name>
    <dbReference type="NCBI Taxonomy" id="300266"/>
    <lineage>
        <taxon>Bacteria</taxon>
        <taxon>Pseudomonadati</taxon>
        <taxon>Pseudomonadota</taxon>
        <taxon>Betaproteobacteria</taxon>
        <taxon>Neisseriales</taxon>
        <taxon>Chitinibacteraceae</taxon>
        <taxon>Silvimonas</taxon>
    </lineage>
</organism>
<comment type="catalytic activity">
    <reaction evidence="12">
        <text>heme b + 2 H(+) = protoporphyrin IX + Fe(2+)</text>
        <dbReference type="Rhea" id="RHEA:22584"/>
        <dbReference type="ChEBI" id="CHEBI:15378"/>
        <dbReference type="ChEBI" id="CHEBI:29033"/>
        <dbReference type="ChEBI" id="CHEBI:57306"/>
        <dbReference type="ChEBI" id="CHEBI:60344"/>
        <dbReference type="EC" id="4.98.1.1"/>
    </reaction>
    <physiologicalReaction direction="left-to-right" evidence="12">
        <dbReference type="Rhea" id="RHEA:22585"/>
    </physiologicalReaction>
</comment>
<dbReference type="GO" id="GO:0020037">
    <property type="term" value="F:heme binding"/>
    <property type="evidence" value="ECO:0007669"/>
    <property type="project" value="InterPro"/>
</dbReference>
<comment type="caution">
    <text evidence="18">The sequence shown here is derived from an EMBL/GenBank/DDBJ whole genome shotgun (WGS) entry which is preliminary data.</text>
</comment>
<dbReference type="RefSeq" id="WP_184099360.1">
    <property type="nucleotide sequence ID" value="NZ_JACHHN010000003.1"/>
</dbReference>
<sequence>MSNPKRPEQPANLARRNFLGAAGGLAVAAASVGAAAMAPVAEAAANPAAAPSDKEPFWGQHQGGIVTPQQRYTCFAAFDVTTNKRDELIEILKHWTIAAARMSEGRPVYPLDSTKDTEPPADSADVLEISPARLTITFGFGPTLFSKEGVDRFGIARRRPQALVDLPRFNGDQLAADKTGGDISIQACSDDPQVAFHAVRQLARLAYGKADMKWVQNGFTGDGSKGTPRNLMGFKDGTVNPPLNDHAALNKLVWVGSEGDWMRDGSYMVVRRVRIALEHWDRSPLDFQEQVVGRHKYSGAPLGKLNEFDAADLDAADSDGNPIVPDNAHMRLASAAANQGMQILRRGYSYNDGANFTAERWPPWRQEVEFDAGLLFFGYQQDPRTGFIPINHQLAKLDIMNQFITHVGSGIFACPPGAQPGSFIGATLFG</sequence>
<evidence type="ECO:0000256" key="11">
    <source>
        <dbReference type="ARBA" id="ARBA00033775"/>
    </source>
</evidence>
<dbReference type="GO" id="GO:0033212">
    <property type="term" value="P:iron import into cell"/>
    <property type="evidence" value="ECO:0007669"/>
    <property type="project" value="InterPro"/>
</dbReference>
<dbReference type="EMBL" id="JACHHN010000003">
    <property type="protein sequence ID" value="MBB5190896.1"/>
    <property type="molecule type" value="Genomic_DNA"/>
</dbReference>